<protein>
    <submittedName>
        <fullName evidence="2">Uncharacterized protein</fullName>
    </submittedName>
</protein>
<evidence type="ECO:0000313" key="3">
    <source>
        <dbReference type="Proteomes" id="UP000734854"/>
    </source>
</evidence>
<accession>A0A8J5HFI3</accession>
<feature type="compositionally biased region" description="Basic residues" evidence="1">
    <location>
        <begin position="247"/>
        <end position="259"/>
    </location>
</feature>
<gene>
    <name evidence="2" type="ORF">ZIOFF_027124</name>
</gene>
<dbReference type="EMBL" id="JACMSC010000007">
    <property type="protein sequence ID" value="KAG6516654.1"/>
    <property type="molecule type" value="Genomic_DNA"/>
</dbReference>
<proteinExistence type="predicted"/>
<keyword evidence="3" id="KW-1185">Reference proteome</keyword>
<sequence length="501" mass="53714">MAATAGASASSAAVSSASASAAAVAACPSTVAPFALRKNYVTLKQLQDLRLKEQFDEEQKLRDCDFNIKGAEAARSSRHRPPRGFRRRAAPWPAPLSISELTGRKGTAEDSAPAFAIGESAGGDGKRAWKGKDTVKSDAQKRAGPEESSENPIPVNKEGNGRNRPARAQLKLTGVSGDEPKAAVLESEQASRDKPISAKEGKGQNRPASLQPKLPGISGGASEVMVIESEEASRKNHIPVRNEGERRNRRRASERRKRAGVSGGDTESKGASSKNPFPMKKVGEDQHRPKLTGISSGGPEVSTTESKKAPSKNPIPMKKVTEDQNRRRAMAQPKLAGVSCGQPEVADTDESSSRNPIPMNKEREVQNQGLTQPKLAYFPCSRLEPSVQVQQQGFNGGEEAVAGTPRKASNPVRGGGRRFIRYFTHTGTRLSIHLKLAQVALLFDELSMVMLAVEFSVVGNVVRRADDASAMAAFEAALVICGSINLDLQEVYSSIDQFIDT</sequence>
<feature type="region of interest" description="Disordered" evidence="1">
    <location>
        <begin position="71"/>
        <end position="367"/>
    </location>
</feature>
<evidence type="ECO:0000313" key="2">
    <source>
        <dbReference type="EMBL" id="KAG6516654.1"/>
    </source>
</evidence>
<comment type="caution">
    <text evidence="2">The sequence shown here is derived from an EMBL/GenBank/DDBJ whole genome shotgun (WGS) entry which is preliminary data.</text>
</comment>
<dbReference type="Proteomes" id="UP000734854">
    <property type="component" value="Unassembled WGS sequence"/>
</dbReference>
<evidence type="ECO:0000256" key="1">
    <source>
        <dbReference type="SAM" id="MobiDB-lite"/>
    </source>
</evidence>
<name>A0A8J5HFI3_ZINOF</name>
<feature type="compositionally biased region" description="Basic and acidic residues" evidence="1">
    <location>
        <begin position="189"/>
        <end position="203"/>
    </location>
</feature>
<dbReference type="AlphaFoldDB" id="A0A8J5HFI3"/>
<reference evidence="2 3" key="1">
    <citation type="submission" date="2020-08" db="EMBL/GenBank/DDBJ databases">
        <title>Plant Genome Project.</title>
        <authorList>
            <person name="Zhang R.-G."/>
        </authorList>
    </citation>
    <scope>NUCLEOTIDE SEQUENCE [LARGE SCALE GENOMIC DNA]</scope>
    <source>
        <tissue evidence="2">Rhizome</tissue>
    </source>
</reference>
<organism evidence="2 3">
    <name type="scientific">Zingiber officinale</name>
    <name type="common">Ginger</name>
    <name type="synonym">Amomum zingiber</name>
    <dbReference type="NCBI Taxonomy" id="94328"/>
    <lineage>
        <taxon>Eukaryota</taxon>
        <taxon>Viridiplantae</taxon>
        <taxon>Streptophyta</taxon>
        <taxon>Embryophyta</taxon>
        <taxon>Tracheophyta</taxon>
        <taxon>Spermatophyta</taxon>
        <taxon>Magnoliopsida</taxon>
        <taxon>Liliopsida</taxon>
        <taxon>Zingiberales</taxon>
        <taxon>Zingiberaceae</taxon>
        <taxon>Zingiber</taxon>
    </lineage>
</organism>
<feature type="compositionally biased region" description="Basic and acidic residues" evidence="1">
    <location>
        <begin position="124"/>
        <end position="145"/>
    </location>
</feature>
<feature type="compositionally biased region" description="Basic residues" evidence="1">
    <location>
        <begin position="76"/>
        <end position="89"/>
    </location>
</feature>